<gene>
    <name evidence="3" type="ORF">WQ53_15460</name>
</gene>
<dbReference type="OrthoDB" id="9793058at2"/>
<dbReference type="Pfam" id="PF01451">
    <property type="entry name" value="LMWPc"/>
    <property type="match status" value="1"/>
</dbReference>
<organism evidence="3 4">
    <name type="scientific">Pseudoxanthomonas suwonensis</name>
    <dbReference type="NCBI Taxonomy" id="314722"/>
    <lineage>
        <taxon>Bacteria</taxon>
        <taxon>Pseudomonadati</taxon>
        <taxon>Pseudomonadota</taxon>
        <taxon>Gammaproteobacteria</taxon>
        <taxon>Lysobacterales</taxon>
        <taxon>Lysobacteraceae</taxon>
        <taxon>Pseudoxanthomonas</taxon>
    </lineage>
</organism>
<dbReference type="InterPro" id="IPR023485">
    <property type="entry name" value="Ptyr_pPase"/>
</dbReference>
<feature type="domain" description="Phosphotyrosine protein phosphatase I" evidence="2">
    <location>
        <begin position="6"/>
        <end position="130"/>
    </location>
</feature>
<dbReference type="PATRIC" id="fig|314722.6.peg.3348"/>
<evidence type="ECO:0000256" key="1">
    <source>
        <dbReference type="ARBA" id="ARBA00022849"/>
    </source>
</evidence>
<proteinExistence type="predicted"/>
<sequence>MTPPKKRVLFVCIENANRSQMAQAFARIHGGAAVDALSAGSRPSGKINPKAVRFMAELGYDLGTHASRSLDEVDGEFDAVVTMGCGDACPWVPARLREDWALPDPRDMDDDGYRAVRDEIGTRVRQLLARL</sequence>
<dbReference type="Proteomes" id="UP000033067">
    <property type="component" value="Chromosome"/>
</dbReference>
<evidence type="ECO:0000259" key="2">
    <source>
        <dbReference type="SMART" id="SM00226"/>
    </source>
</evidence>
<dbReference type="InterPro" id="IPR036196">
    <property type="entry name" value="Ptyr_pPase_sf"/>
</dbReference>
<dbReference type="AlphaFoldDB" id="A0A0E3Z5C8"/>
<dbReference type="PANTHER" id="PTHR43428:SF1">
    <property type="entry name" value="ARSENATE REDUCTASE"/>
    <property type="match status" value="1"/>
</dbReference>
<name>A0A0E3Z5C8_9GAMM</name>
<protein>
    <submittedName>
        <fullName evidence="3">Protein tyrosine phosphatase</fullName>
    </submittedName>
</protein>
<evidence type="ECO:0000313" key="3">
    <source>
        <dbReference type="EMBL" id="AKC87958.1"/>
    </source>
</evidence>
<dbReference type="Gene3D" id="3.40.50.2300">
    <property type="match status" value="1"/>
</dbReference>
<accession>A0A0E3Z5C8</accession>
<dbReference type="PANTHER" id="PTHR43428">
    <property type="entry name" value="ARSENATE REDUCTASE"/>
    <property type="match status" value="1"/>
</dbReference>
<dbReference type="KEGG" id="psuw:WQ53_15460"/>
<dbReference type="RefSeq" id="WP_052633576.1">
    <property type="nucleotide sequence ID" value="NZ_CP011144.1"/>
</dbReference>
<reference evidence="3 4" key="1">
    <citation type="journal article" date="2015" name="Genome Announc.">
        <title>Complete Genome Sequence of Pseudoxanthomonas suwonensis Strain J1, a Cellulose-Degrading Bacterium Isolated from Leaf- and Wood-Enriched Soil.</title>
        <authorList>
            <person name="Hou L."/>
            <person name="Jiang J."/>
            <person name="Xu Z."/>
            <person name="Zhou Y."/>
            <person name="Leung F.C."/>
        </authorList>
    </citation>
    <scope>NUCLEOTIDE SEQUENCE [LARGE SCALE GENOMIC DNA]</scope>
    <source>
        <strain evidence="3 4">J1</strain>
    </source>
</reference>
<dbReference type="CDD" id="cd16345">
    <property type="entry name" value="LMWP_ArsC"/>
    <property type="match status" value="1"/>
</dbReference>
<dbReference type="EMBL" id="CP011144">
    <property type="protein sequence ID" value="AKC87958.1"/>
    <property type="molecule type" value="Genomic_DNA"/>
</dbReference>
<dbReference type="GO" id="GO:0046685">
    <property type="term" value="P:response to arsenic-containing substance"/>
    <property type="evidence" value="ECO:0007669"/>
    <property type="project" value="UniProtKB-KW"/>
</dbReference>
<evidence type="ECO:0000313" key="4">
    <source>
        <dbReference type="Proteomes" id="UP000033067"/>
    </source>
</evidence>
<keyword evidence="1" id="KW-0059">Arsenical resistance</keyword>
<keyword evidence="4" id="KW-1185">Reference proteome</keyword>
<dbReference type="SMART" id="SM00226">
    <property type="entry name" value="LMWPc"/>
    <property type="match status" value="1"/>
</dbReference>
<dbReference type="SUPFAM" id="SSF52788">
    <property type="entry name" value="Phosphotyrosine protein phosphatases I"/>
    <property type="match status" value="1"/>
</dbReference>